<evidence type="ECO:0000313" key="1">
    <source>
        <dbReference type="EMBL" id="MBY6274626.1"/>
    </source>
</evidence>
<proteinExistence type="predicted"/>
<reference evidence="1" key="1">
    <citation type="submission" date="2017-11" db="EMBL/GenBank/DDBJ databases">
        <title>Three new genomes from thermophilic consortium.</title>
        <authorList>
            <person name="Quaggio R."/>
            <person name="Amgarten D."/>
            <person name="Setubal J.C."/>
        </authorList>
    </citation>
    <scope>NUCLEOTIDE SEQUENCE</scope>
    <source>
        <strain evidence="1">ZCTH01-B2</strain>
    </source>
</reference>
<dbReference type="EMBL" id="PIUK01000001">
    <property type="protein sequence ID" value="MBY6274626.1"/>
    <property type="molecule type" value="Genomic_DNA"/>
</dbReference>
<accession>A0A953LFV6</accession>
<gene>
    <name evidence="1" type="ORF">CWE10_00185</name>
</gene>
<name>A0A953LFV6_SYMTR</name>
<sequence length="146" mass="15531">MGVRPTRDALRGRAPAPAGRRRRVAMLLSALAAVFSAQVLLTGCSARPLPVQPADAVAAALAHPEVADWYAAHSAPRVLAGLNPARTRGLQRFRPDALVDLAAEGLVVRFTSALGEPPKRVDVLIDKDSGQVLDVRMGGVGWRGWR</sequence>
<evidence type="ECO:0000313" key="2">
    <source>
        <dbReference type="Proteomes" id="UP000732377"/>
    </source>
</evidence>
<comment type="caution">
    <text evidence="1">The sequence shown here is derived from an EMBL/GenBank/DDBJ whole genome shotgun (WGS) entry which is preliminary data.</text>
</comment>
<protein>
    <submittedName>
        <fullName evidence="1">Uncharacterized protein</fullName>
    </submittedName>
</protein>
<organism evidence="1 2">
    <name type="scientific">Symbiobacterium thermophilum</name>
    <dbReference type="NCBI Taxonomy" id="2734"/>
    <lineage>
        <taxon>Bacteria</taxon>
        <taxon>Bacillati</taxon>
        <taxon>Bacillota</taxon>
        <taxon>Clostridia</taxon>
        <taxon>Eubacteriales</taxon>
        <taxon>Symbiobacteriaceae</taxon>
        <taxon>Symbiobacterium</taxon>
    </lineage>
</organism>
<dbReference type="Proteomes" id="UP000732377">
    <property type="component" value="Unassembled WGS sequence"/>
</dbReference>
<dbReference type="RefSeq" id="WP_273377383.1">
    <property type="nucleotide sequence ID" value="NZ_PIUK01000001.1"/>
</dbReference>
<dbReference type="AlphaFoldDB" id="A0A953LFV6"/>